<evidence type="ECO:0000313" key="2">
    <source>
        <dbReference type="Proteomes" id="UP001183390"/>
    </source>
</evidence>
<evidence type="ECO:0000313" key="1">
    <source>
        <dbReference type="EMBL" id="MDT0330847.1"/>
    </source>
</evidence>
<protein>
    <submittedName>
        <fullName evidence="1">Uncharacterized protein</fullName>
    </submittedName>
</protein>
<proteinExistence type="predicted"/>
<accession>A0ABU2ME12</accession>
<reference evidence="2" key="1">
    <citation type="submission" date="2023-07" db="EMBL/GenBank/DDBJ databases">
        <title>30 novel species of actinomycetes from the DSMZ collection.</title>
        <authorList>
            <person name="Nouioui I."/>
        </authorList>
    </citation>
    <scope>NUCLEOTIDE SEQUENCE [LARGE SCALE GENOMIC DNA]</scope>
    <source>
        <strain evidence="2">DSM 44743</strain>
    </source>
</reference>
<dbReference type="EMBL" id="JAVREP010000016">
    <property type="protein sequence ID" value="MDT0330847.1"/>
    <property type="molecule type" value="Genomic_DNA"/>
</dbReference>
<dbReference type="RefSeq" id="WP_311513434.1">
    <property type="nucleotide sequence ID" value="NZ_JAVREP010000016.1"/>
</dbReference>
<name>A0ABU2ME12_9ACTN</name>
<gene>
    <name evidence="1" type="ORF">RM479_20705</name>
</gene>
<comment type="caution">
    <text evidence="1">The sequence shown here is derived from an EMBL/GenBank/DDBJ whole genome shotgun (WGS) entry which is preliminary data.</text>
</comment>
<sequence>MLISNLGLDKTEIARMNKEEAVGRLQRYWMEGGRSGDPGNTAPSE</sequence>
<keyword evidence="2" id="KW-1185">Reference proteome</keyword>
<organism evidence="1 2">
    <name type="scientific">Nocardiopsis lambiniae</name>
    <dbReference type="NCBI Taxonomy" id="3075539"/>
    <lineage>
        <taxon>Bacteria</taxon>
        <taxon>Bacillati</taxon>
        <taxon>Actinomycetota</taxon>
        <taxon>Actinomycetes</taxon>
        <taxon>Streptosporangiales</taxon>
        <taxon>Nocardiopsidaceae</taxon>
        <taxon>Nocardiopsis</taxon>
    </lineage>
</organism>
<dbReference type="Proteomes" id="UP001183390">
    <property type="component" value="Unassembled WGS sequence"/>
</dbReference>